<feature type="domain" description="FAD dependent oxidoreductase" evidence="5">
    <location>
        <begin position="7"/>
        <end position="368"/>
    </location>
</feature>
<dbReference type="RefSeq" id="WP_249459489.1">
    <property type="nucleotide sequence ID" value="NZ_CP094619.1"/>
</dbReference>
<evidence type="ECO:0000256" key="1">
    <source>
        <dbReference type="ARBA" id="ARBA00001974"/>
    </source>
</evidence>
<dbReference type="PANTHER" id="PTHR13847:SF286">
    <property type="entry name" value="D-AMINO ACID DEHYDROGENASE"/>
    <property type="match status" value="1"/>
</dbReference>
<evidence type="ECO:0000256" key="2">
    <source>
        <dbReference type="ARBA" id="ARBA00009410"/>
    </source>
</evidence>
<keyword evidence="7" id="KW-1185">Reference proteome</keyword>
<dbReference type="Proteomes" id="UP000831759">
    <property type="component" value="Chromosome"/>
</dbReference>
<comment type="cofactor">
    <cofactor evidence="1">
        <name>FAD</name>
        <dbReference type="ChEBI" id="CHEBI:57692"/>
    </cofactor>
</comment>
<keyword evidence="4" id="KW-0560">Oxidoreductase</keyword>
<evidence type="ECO:0000256" key="3">
    <source>
        <dbReference type="ARBA" id="ARBA00022630"/>
    </source>
</evidence>
<evidence type="ECO:0000313" key="7">
    <source>
        <dbReference type="Proteomes" id="UP000831759"/>
    </source>
</evidence>
<comment type="similarity">
    <text evidence="2">Belongs to the DadA oxidoreductase family.</text>
</comment>
<organism evidence="6 7">
    <name type="scientific">Alcaligenes aquatilis</name>
    <dbReference type="NCBI Taxonomy" id="323284"/>
    <lineage>
        <taxon>Bacteria</taxon>
        <taxon>Pseudomonadati</taxon>
        <taxon>Pseudomonadota</taxon>
        <taxon>Betaproteobacteria</taxon>
        <taxon>Burkholderiales</taxon>
        <taxon>Alcaligenaceae</taxon>
        <taxon>Alcaligenes</taxon>
    </lineage>
</organism>
<dbReference type="EMBL" id="CP094619">
    <property type="protein sequence ID" value="UQN34712.1"/>
    <property type="molecule type" value="Genomic_DNA"/>
</dbReference>
<name>A0ABY4NED5_9BURK</name>
<dbReference type="Gene3D" id="3.50.50.60">
    <property type="entry name" value="FAD/NAD(P)-binding domain"/>
    <property type="match status" value="1"/>
</dbReference>
<dbReference type="SUPFAM" id="SSF51905">
    <property type="entry name" value="FAD/NAD(P)-binding domain"/>
    <property type="match status" value="1"/>
</dbReference>
<reference evidence="6 7" key="1">
    <citation type="journal article" date="2022" name="Int. J. Syst. Evol. Microbiol.">
        <title>Characterization of Alcaligenes aquatilis as a novel member of heterotrophic nitrifier-aerobic denitrifier and its performance in treating piggery wastewater.</title>
        <authorList>
            <person name="Cao X."/>
            <person name="Zhao B."/>
            <person name="Wu Y."/>
            <person name="Huang J."/>
            <person name="Wang H."/>
            <person name="Sun X."/>
            <person name="Li S."/>
        </authorList>
    </citation>
    <scope>NUCLEOTIDE SEQUENCE [LARGE SCALE GENOMIC DNA]</scope>
    <source>
        <strain evidence="6 7">AS1</strain>
    </source>
</reference>
<evidence type="ECO:0000313" key="6">
    <source>
        <dbReference type="EMBL" id="UQN34712.1"/>
    </source>
</evidence>
<evidence type="ECO:0000256" key="4">
    <source>
        <dbReference type="ARBA" id="ARBA00023002"/>
    </source>
</evidence>
<accession>A0ABY4NED5</accession>
<dbReference type="PANTHER" id="PTHR13847">
    <property type="entry name" value="SARCOSINE DEHYDROGENASE-RELATED"/>
    <property type="match status" value="1"/>
</dbReference>
<dbReference type="InterPro" id="IPR017741">
    <property type="entry name" value="FAD-dependent_OxRdtase_HpnW"/>
</dbReference>
<dbReference type="InterPro" id="IPR036188">
    <property type="entry name" value="FAD/NAD-bd_sf"/>
</dbReference>
<dbReference type="GeneID" id="96869345"/>
<dbReference type="Pfam" id="PF01266">
    <property type="entry name" value="DAO"/>
    <property type="match status" value="1"/>
</dbReference>
<evidence type="ECO:0000259" key="5">
    <source>
        <dbReference type="Pfam" id="PF01266"/>
    </source>
</evidence>
<proteinExistence type="inferred from homology"/>
<dbReference type="NCBIfam" id="TIGR03364">
    <property type="entry name" value="HpnW_proposed"/>
    <property type="match status" value="1"/>
</dbReference>
<keyword evidence="3" id="KW-0285">Flavoprotein</keyword>
<dbReference type="InterPro" id="IPR006076">
    <property type="entry name" value="FAD-dep_OxRdtase"/>
</dbReference>
<gene>
    <name evidence="6" type="ORF">MTR80_10375</name>
</gene>
<dbReference type="Gene3D" id="3.30.9.10">
    <property type="entry name" value="D-Amino Acid Oxidase, subunit A, domain 2"/>
    <property type="match status" value="1"/>
</dbReference>
<protein>
    <submittedName>
        <fullName evidence="6">TIGR03364 family FAD-dependent oxidoreductase</fullName>
    </submittedName>
</protein>
<sequence>MNTQHYDVIVVGGGILGMAHAWAAARRKLSVAVLERSHQAQGATIRNFGQVLVTGQAPGIMMDLARQSRGLWLELAEQAGFHVRSNGSLVLARNHLELELLEDFAQGRAQEENVACKMLNGKELASLFDGRLGHHHGALQGFDDLQIYSRDALPAITSSLQAMGVDVYTQAHVHYAQEGQVHSSAGNFTANSIFVCPGHDYSSLHRDLLDTVKPSVTRLQMLKVRAQDTGWALDRPLLTGLSCLHYGAFSDLPLADTLREQVQQRHGVLLDQGIHLLISPTPEGDLIIGDSHDYGLQASPFNQEDTDQYLLALAETVLGCPVQVLQRWQGVYGAKGPGPFSVLQADGSTQVTVMHTGLGMTTGLAIGERNIAARYDCSVPPPCRSGKASARDN</sequence>